<name>A0AC58T2R8_TOBAC</name>
<keyword evidence="1" id="KW-1185">Reference proteome</keyword>
<evidence type="ECO:0000313" key="1">
    <source>
        <dbReference type="Proteomes" id="UP000790787"/>
    </source>
</evidence>
<reference evidence="1" key="1">
    <citation type="journal article" date="2014" name="Nat. Commun.">
        <title>The tobacco genome sequence and its comparison with those of tomato and potato.</title>
        <authorList>
            <person name="Sierro N."/>
            <person name="Battey J.N."/>
            <person name="Ouadi S."/>
            <person name="Bakaher N."/>
            <person name="Bovet L."/>
            <person name="Willig A."/>
            <person name="Goepfert S."/>
            <person name="Peitsch M.C."/>
            <person name="Ivanov N.V."/>
        </authorList>
    </citation>
    <scope>NUCLEOTIDE SEQUENCE [LARGE SCALE GENOMIC DNA]</scope>
</reference>
<organism evidence="1 2">
    <name type="scientific">Nicotiana tabacum</name>
    <name type="common">Common tobacco</name>
    <dbReference type="NCBI Taxonomy" id="4097"/>
    <lineage>
        <taxon>Eukaryota</taxon>
        <taxon>Viridiplantae</taxon>
        <taxon>Streptophyta</taxon>
        <taxon>Embryophyta</taxon>
        <taxon>Tracheophyta</taxon>
        <taxon>Spermatophyta</taxon>
        <taxon>Magnoliopsida</taxon>
        <taxon>eudicotyledons</taxon>
        <taxon>Gunneridae</taxon>
        <taxon>Pentapetalae</taxon>
        <taxon>asterids</taxon>
        <taxon>lamiids</taxon>
        <taxon>Solanales</taxon>
        <taxon>Solanaceae</taxon>
        <taxon>Nicotianoideae</taxon>
        <taxon>Nicotianeae</taxon>
        <taxon>Nicotiana</taxon>
    </lineage>
</organism>
<accession>A0AC58T2R8</accession>
<evidence type="ECO:0000313" key="2">
    <source>
        <dbReference type="RefSeq" id="XP_075091509.1"/>
    </source>
</evidence>
<dbReference type="RefSeq" id="XP_075091509.1">
    <property type="nucleotide sequence ID" value="XM_075235408.1"/>
</dbReference>
<proteinExistence type="predicted"/>
<protein>
    <submittedName>
        <fullName evidence="2">Uncharacterized protein LOC142171716</fullName>
    </submittedName>
</protein>
<gene>
    <name evidence="2" type="primary">LOC142171716</name>
</gene>
<reference evidence="2" key="2">
    <citation type="submission" date="2025-08" db="UniProtKB">
        <authorList>
            <consortium name="RefSeq"/>
        </authorList>
    </citation>
    <scope>IDENTIFICATION</scope>
    <source>
        <tissue evidence="2">Leaf</tissue>
    </source>
</reference>
<sequence length="144" mass="17005">MNMEQWFNKLNHTLNKNEIEEAIVICWEIWNYRNGVIWNQRTSTVDRILDNAISFINEWRQLRTPYGSHWQDTEENRKWKPPDDLALKCNIDASFDLATGEAGAGMVVRDRYGEFLRGRLTYIRETFSPMMAEALAVKEALIYE</sequence>
<dbReference type="Proteomes" id="UP000790787">
    <property type="component" value="Chromosome 17"/>
</dbReference>